<dbReference type="EC" id="5.4.99.25" evidence="2"/>
<evidence type="ECO:0000256" key="3">
    <source>
        <dbReference type="ARBA" id="ARBA00022694"/>
    </source>
</evidence>
<feature type="compositionally biased region" description="Basic residues" evidence="5">
    <location>
        <begin position="170"/>
        <end position="185"/>
    </location>
</feature>
<dbReference type="GO" id="GO:0003723">
    <property type="term" value="F:RNA binding"/>
    <property type="evidence" value="ECO:0007669"/>
    <property type="project" value="InterPro"/>
</dbReference>
<dbReference type="Gene3D" id="3.30.70.3190">
    <property type="match status" value="1"/>
</dbReference>
<dbReference type="Pfam" id="PF21238">
    <property type="entry name" value="Pus10_C"/>
    <property type="match status" value="1"/>
</dbReference>
<keyword evidence="3" id="KW-0819">tRNA processing</keyword>
<evidence type="ECO:0000256" key="5">
    <source>
        <dbReference type="SAM" id="MobiDB-lite"/>
    </source>
</evidence>
<dbReference type="Proteomes" id="UP000789595">
    <property type="component" value="Unassembled WGS sequence"/>
</dbReference>
<keyword evidence="4" id="KW-0413">Isomerase</keyword>
<feature type="region of interest" description="Disordered" evidence="5">
    <location>
        <begin position="166"/>
        <end position="192"/>
    </location>
</feature>
<evidence type="ECO:0000313" key="8">
    <source>
        <dbReference type="Proteomes" id="UP000789595"/>
    </source>
</evidence>
<evidence type="ECO:0000259" key="6">
    <source>
        <dbReference type="Pfam" id="PF21238"/>
    </source>
</evidence>
<dbReference type="InterPro" id="IPR039894">
    <property type="entry name" value="Pus10-like"/>
</dbReference>
<dbReference type="PANTHER" id="PTHR21568">
    <property type="entry name" value="TRNA PSEUDOURIDINE SYNTHASE PUS10"/>
    <property type="match status" value="1"/>
</dbReference>
<dbReference type="OrthoDB" id="271937at2759"/>
<dbReference type="EMBL" id="CAKKNE010000004">
    <property type="protein sequence ID" value="CAH0374622.1"/>
    <property type="molecule type" value="Genomic_DNA"/>
</dbReference>
<gene>
    <name evidence="7" type="ORF">PECAL_4P19190</name>
</gene>
<dbReference type="Gene3D" id="3.30.70.2510">
    <property type="match status" value="1"/>
</dbReference>
<feature type="domain" description="Pus10-like C-terminal" evidence="6">
    <location>
        <begin position="233"/>
        <end position="463"/>
    </location>
</feature>
<protein>
    <recommendedName>
        <fullName evidence="2">tRNA pseudouridine(55) synthase</fullName>
        <ecNumber evidence="2">5.4.99.25</ecNumber>
    </recommendedName>
</protein>
<dbReference type="PANTHER" id="PTHR21568:SF0">
    <property type="entry name" value="TRNA PSEUDOURIDINE SYNTHASE PUS10"/>
    <property type="match status" value="1"/>
</dbReference>
<reference evidence="7" key="1">
    <citation type="submission" date="2021-11" db="EMBL/GenBank/DDBJ databases">
        <authorList>
            <consortium name="Genoscope - CEA"/>
            <person name="William W."/>
        </authorList>
    </citation>
    <scope>NUCLEOTIDE SEQUENCE</scope>
</reference>
<comment type="caution">
    <text evidence="7">The sequence shown here is derived from an EMBL/GenBank/DDBJ whole genome shotgun (WGS) entry which is preliminary data.</text>
</comment>
<evidence type="ECO:0000256" key="2">
    <source>
        <dbReference type="ARBA" id="ARBA00012787"/>
    </source>
</evidence>
<accession>A0A8J2SVH2</accession>
<evidence type="ECO:0000256" key="4">
    <source>
        <dbReference type="ARBA" id="ARBA00023235"/>
    </source>
</evidence>
<comment type="similarity">
    <text evidence="1">Belongs to the pseudouridine synthase Pus10 family.</text>
</comment>
<evidence type="ECO:0000256" key="1">
    <source>
        <dbReference type="ARBA" id="ARBA00009652"/>
    </source>
</evidence>
<organism evidence="7 8">
    <name type="scientific">Pelagomonas calceolata</name>
    <dbReference type="NCBI Taxonomy" id="35677"/>
    <lineage>
        <taxon>Eukaryota</taxon>
        <taxon>Sar</taxon>
        <taxon>Stramenopiles</taxon>
        <taxon>Ochrophyta</taxon>
        <taxon>Pelagophyceae</taxon>
        <taxon>Pelagomonadales</taxon>
        <taxon>Pelagomonadaceae</taxon>
        <taxon>Pelagomonas</taxon>
    </lineage>
</organism>
<dbReference type="FunFam" id="3.30.70.3190:FF:000001">
    <property type="entry name" value="tRNA pseudouridine synthase Pus10"/>
    <property type="match status" value="1"/>
</dbReference>
<keyword evidence="8" id="KW-1185">Reference proteome</keyword>
<dbReference type="InterPro" id="IPR048741">
    <property type="entry name" value="Pus10-like_C"/>
</dbReference>
<dbReference type="GO" id="GO:0160148">
    <property type="term" value="F:tRNA pseudouridine(55) synthase activity"/>
    <property type="evidence" value="ECO:0007669"/>
    <property type="project" value="UniProtKB-EC"/>
</dbReference>
<proteinExistence type="inferred from homology"/>
<name>A0A8J2SVH2_9STRA</name>
<dbReference type="InterPro" id="IPR020103">
    <property type="entry name" value="PsdUridine_synth_cat_dom_sf"/>
</dbReference>
<sequence length="474" mass="50471">MAAEQEPVYLIVAENATTCRNILARGGCDRCALRHCAPPWALYDAAPATLRGALRSALDVPQNEGCSLCLGALAETTARAVAHASSEHAGLGAARGWALRVAAPPSWAVRDAAAGGTTHSVKDALRRVVAADLDRLSPPSNSEAAPPAPCYFDLAFDGAPDDVAALPARLRPKPPKQKGRGKRPRRAPEPVPAARVAAALEALDADERAALASILTTSPPVRVDVKCAREPVYLAFRYRKLGRRTPQSSWVVDGRVKGVGSVEEYVCKAAKAVADCDGVKFAASGREDWDVRMLGNGRPAYAELQNCRKWSSTDVVGDFAREVAKASNGVVEALHVEIADKARADAVNASAETKVKTYACVVWFSADRSAEDARRVSASAPLAVQQRTPVRVMHSRSLATREKRVLRLKLTMTNPRFGVLELDTSAGMYIKEFVHGDLGRTEPSLASLAGCDADILQLDVLDVHDDVAAASSSS</sequence>
<dbReference type="GO" id="GO:0031119">
    <property type="term" value="P:tRNA pseudouridine synthesis"/>
    <property type="evidence" value="ECO:0007669"/>
    <property type="project" value="TreeGrafter"/>
</dbReference>
<dbReference type="SUPFAM" id="SSF55120">
    <property type="entry name" value="Pseudouridine synthase"/>
    <property type="match status" value="1"/>
</dbReference>
<evidence type="ECO:0000313" key="7">
    <source>
        <dbReference type="EMBL" id="CAH0374622.1"/>
    </source>
</evidence>
<dbReference type="AlphaFoldDB" id="A0A8J2SVH2"/>